<dbReference type="Proteomes" id="UP001525566">
    <property type="component" value="Unassembled WGS sequence"/>
</dbReference>
<accession>A0ABT2IZ52</accession>
<reference evidence="2 3" key="1">
    <citation type="submission" date="2022-09" db="EMBL/GenBank/DDBJ databases">
        <title>Chryseobacterium oleae sp.nov., isolated from the inter-root soil of Pyrola calliantha H. Andr. in Tibet.</title>
        <authorList>
            <person name="Li Z."/>
        </authorList>
    </citation>
    <scope>NUCLEOTIDE SEQUENCE [LARGE SCALE GENOMIC DNA]</scope>
    <source>
        <strain evidence="3">pc1-10</strain>
    </source>
</reference>
<evidence type="ECO:0000313" key="2">
    <source>
        <dbReference type="EMBL" id="MCT2564121.1"/>
    </source>
</evidence>
<evidence type="ECO:0000313" key="3">
    <source>
        <dbReference type="Proteomes" id="UP001525566"/>
    </source>
</evidence>
<name>A0ABT2IZ52_9FLAO</name>
<evidence type="ECO:0000259" key="1">
    <source>
        <dbReference type="PROSITE" id="PS50042"/>
    </source>
</evidence>
<dbReference type="CDD" id="cd00038">
    <property type="entry name" value="CAP_ED"/>
    <property type="match status" value="1"/>
</dbReference>
<feature type="domain" description="Cyclic nucleotide-binding" evidence="1">
    <location>
        <begin position="25"/>
        <end position="124"/>
    </location>
</feature>
<protein>
    <submittedName>
        <fullName evidence="2">Crp/Fnr family transcriptional regulator</fullName>
    </submittedName>
</protein>
<dbReference type="InterPro" id="IPR014710">
    <property type="entry name" value="RmlC-like_jellyroll"/>
</dbReference>
<dbReference type="InterPro" id="IPR018490">
    <property type="entry name" value="cNMP-bd_dom_sf"/>
</dbReference>
<keyword evidence="3" id="KW-1185">Reference proteome</keyword>
<organism evidence="2 3">
    <name type="scientific">Chryseobacterium herbae</name>
    <dbReference type="NCBI Taxonomy" id="2976476"/>
    <lineage>
        <taxon>Bacteria</taxon>
        <taxon>Pseudomonadati</taxon>
        <taxon>Bacteroidota</taxon>
        <taxon>Flavobacteriia</taxon>
        <taxon>Flavobacteriales</taxon>
        <taxon>Weeksellaceae</taxon>
        <taxon>Chryseobacterium group</taxon>
        <taxon>Chryseobacterium</taxon>
    </lineage>
</organism>
<dbReference type="RefSeq" id="WP_259840775.1">
    <property type="nucleotide sequence ID" value="NZ_JAOAMU010000007.1"/>
</dbReference>
<dbReference type="InterPro" id="IPR000595">
    <property type="entry name" value="cNMP-bd_dom"/>
</dbReference>
<proteinExistence type="predicted"/>
<gene>
    <name evidence="2" type="ORF">N0B48_19695</name>
</gene>
<dbReference type="SUPFAM" id="SSF51206">
    <property type="entry name" value="cAMP-binding domain-like"/>
    <property type="match status" value="1"/>
</dbReference>
<dbReference type="Gene3D" id="2.60.120.10">
    <property type="entry name" value="Jelly Rolls"/>
    <property type="match status" value="1"/>
</dbReference>
<dbReference type="SMART" id="SM00100">
    <property type="entry name" value="cNMP"/>
    <property type="match status" value="1"/>
</dbReference>
<sequence length="199" mass="23149">MLTIFTAINSYISSMIDNDDMSPVSLSLEAMMAIFTKLKKEELPRNSIVVKPNQTCEHIYFIEKGAARIFYYKDEKDVTDGFRGEETLLLSIISFIRQKPDKRGIELLDDCILWKLSYKDLEELSATYPDIQYLYRMIMSSVLIMTQNRIDRMLFQTAEERYDDFVKSHPRAAELLNLGMIASFLGITQETLSRIRSKK</sequence>
<dbReference type="PROSITE" id="PS50042">
    <property type="entry name" value="CNMP_BINDING_3"/>
    <property type="match status" value="1"/>
</dbReference>
<dbReference type="Pfam" id="PF00027">
    <property type="entry name" value="cNMP_binding"/>
    <property type="match status" value="1"/>
</dbReference>
<dbReference type="EMBL" id="JAOAMU010000007">
    <property type="protein sequence ID" value="MCT2564121.1"/>
    <property type="molecule type" value="Genomic_DNA"/>
</dbReference>
<comment type="caution">
    <text evidence="2">The sequence shown here is derived from an EMBL/GenBank/DDBJ whole genome shotgun (WGS) entry which is preliminary data.</text>
</comment>